<organism evidence="3 4">
    <name type="scientific">Dehalobacter restrictus (strain DSM 9455 / PER-K23)</name>
    <dbReference type="NCBI Taxonomy" id="871738"/>
    <lineage>
        <taxon>Bacteria</taxon>
        <taxon>Bacillati</taxon>
        <taxon>Bacillota</taxon>
        <taxon>Clostridia</taxon>
        <taxon>Eubacteriales</taxon>
        <taxon>Desulfitobacteriaceae</taxon>
        <taxon>Dehalobacter</taxon>
    </lineage>
</organism>
<name>A0ABN4BQJ4_DEHRP</name>
<keyword evidence="1" id="KW-0472">Membrane</keyword>
<dbReference type="InterPro" id="IPR014226">
    <property type="entry name" value="Spore_IM_YlbJ"/>
</dbReference>
<dbReference type="InterPro" id="IPR011642">
    <property type="entry name" value="Gate_dom"/>
</dbReference>
<dbReference type="Pfam" id="PF07670">
    <property type="entry name" value="Gate"/>
    <property type="match status" value="1"/>
</dbReference>
<accession>A0ABN4BQJ4</accession>
<dbReference type="Proteomes" id="UP000018934">
    <property type="component" value="Chromosome"/>
</dbReference>
<keyword evidence="1" id="KW-1133">Transmembrane helix</keyword>
<protein>
    <submittedName>
        <fullName evidence="3">Sporulation integral membrane protein YlbJ</fullName>
    </submittedName>
</protein>
<feature type="transmembrane region" description="Helical" evidence="1">
    <location>
        <begin position="358"/>
        <end position="378"/>
    </location>
</feature>
<keyword evidence="4" id="KW-1185">Reference proteome</keyword>
<feature type="transmembrane region" description="Helical" evidence="1">
    <location>
        <begin position="38"/>
        <end position="62"/>
    </location>
</feature>
<feature type="domain" description="Nucleoside transporter/FeoB GTPase Gate" evidence="2">
    <location>
        <begin position="35"/>
        <end position="125"/>
    </location>
</feature>
<gene>
    <name evidence="3" type="ORF">DEHRE_05220</name>
</gene>
<sequence length="384" mass="41595">MRILLFLILAACMFIYPQEVLSSAAKGLTLWVNYILPALFPFFIVSELLLQLGLVNFLGVLLEPLMRPVFRLPGKASFVLAMTHTSGIPIGAILTCKLRKNGDITRIEGERLLAFTSNPSPGFMFGAVASGMLGNPALGIIIAGSVYLANLLVGLIFRNYGVSSEKAIPRTNSSWRKALRELKNLQQNNKTIGALLADAVRESTSTIILVGGYIIFFSVITHLLTVTHLSSVLADTFHFLSAGSISILEANAIIQGFLETTLGCNAAVQAFSSLNSKIGVLALLLGWGGISVFAQVSSFTASTDLRLLPFIAGRTIHSFLALLISQLLLKFSHIPTSGLPVQPTGGDASWLLSLRWSSLYFCLCSLALLFIVFMIGIWKKVHRH</sequence>
<proteinExistence type="predicted"/>
<reference evidence="3 4" key="1">
    <citation type="journal article" date="2013" name="Stand. Genomic Sci.">
        <title>Complete genome sequence of Dehalobacter restrictus PER-K23(T.).</title>
        <authorList>
            <person name="Kruse T."/>
            <person name="Maillard J."/>
            <person name="Goodwin L."/>
            <person name="Woyke T."/>
            <person name="Teshima H."/>
            <person name="Bruce D."/>
            <person name="Detter C."/>
            <person name="Tapia R."/>
            <person name="Han C."/>
            <person name="Huntemann M."/>
            <person name="Wei C.L."/>
            <person name="Han J."/>
            <person name="Chen A."/>
            <person name="Kyrpides N."/>
            <person name="Szeto E."/>
            <person name="Markowitz V."/>
            <person name="Ivanova N."/>
            <person name="Pagani I."/>
            <person name="Pati A."/>
            <person name="Pitluck S."/>
            <person name="Nolan M."/>
            <person name="Holliger C."/>
            <person name="Smidt H."/>
        </authorList>
    </citation>
    <scope>NUCLEOTIDE SEQUENCE [LARGE SCALE GENOMIC DNA]</scope>
    <source>
        <strain evidence="4">DSM 9455</strain>
    </source>
</reference>
<feature type="transmembrane region" description="Helical" evidence="1">
    <location>
        <begin position="308"/>
        <end position="329"/>
    </location>
</feature>
<dbReference type="EMBL" id="CP007033">
    <property type="protein sequence ID" value="AHF09554.1"/>
    <property type="molecule type" value="Genomic_DNA"/>
</dbReference>
<evidence type="ECO:0000313" key="3">
    <source>
        <dbReference type="EMBL" id="AHF09554.1"/>
    </source>
</evidence>
<dbReference type="NCBIfam" id="TIGR02871">
    <property type="entry name" value="spore_ylbJ"/>
    <property type="match status" value="1"/>
</dbReference>
<feature type="transmembrane region" description="Helical" evidence="1">
    <location>
        <begin position="137"/>
        <end position="157"/>
    </location>
</feature>
<feature type="transmembrane region" description="Helical" evidence="1">
    <location>
        <begin position="206"/>
        <end position="225"/>
    </location>
</feature>
<evidence type="ECO:0000256" key="1">
    <source>
        <dbReference type="SAM" id="Phobius"/>
    </source>
</evidence>
<evidence type="ECO:0000259" key="2">
    <source>
        <dbReference type="Pfam" id="PF07670"/>
    </source>
</evidence>
<evidence type="ECO:0000313" key="4">
    <source>
        <dbReference type="Proteomes" id="UP000018934"/>
    </source>
</evidence>
<keyword evidence="1" id="KW-0812">Transmembrane</keyword>
<feature type="transmembrane region" description="Helical" evidence="1">
    <location>
        <begin position="278"/>
        <end position="296"/>
    </location>
</feature>